<organism evidence="3 4">
    <name type="scientific">Mya arenaria</name>
    <name type="common">Soft-shell clam</name>
    <dbReference type="NCBI Taxonomy" id="6604"/>
    <lineage>
        <taxon>Eukaryota</taxon>
        <taxon>Metazoa</taxon>
        <taxon>Spiralia</taxon>
        <taxon>Lophotrochozoa</taxon>
        <taxon>Mollusca</taxon>
        <taxon>Bivalvia</taxon>
        <taxon>Autobranchia</taxon>
        <taxon>Heteroconchia</taxon>
        <taxon>Euheterodonta</taxon>
        <taxon>Imparidentia</taxon>
        <taxon>Neoheterodontei</taxon>
        <taxon>Myida</taxon>
        <taxon>Myoidea</taxon>
        <taxon>Myidae</taxon>
        <taxon>Mya</taxon>
    </lineage>
</organism>
<feature type="region of interest" description="Disordered" evidence="1">
    <location>
        <begin position="774"/>
        <end position="800"/>
    </location>
</feature>
<protein>
    <recommendedName>
        <fullName evidence="2">VWFA domain-containing protein</fullName>
    </recommendedName>
</protein>
<feature type="compositionally biased region" description="Basic and acidic residues" evidence="1">
    <location>
        <begin position="247"/>
        <end position="266"/>
    </location>
</feature>
<feature type="compositionally biased region" description="Polar residues" evidence="1">
    <location>
        <begin position="129"/>
        <end position="138"/>
    </location>
</feature>
<name>A0ABY7DWB5_MYAAR</name>
<dbReference type="Pfam" id="PF13519">
    <property type="entry name" value="VWA_2"/>
    <property type="match status" value="1"/>
</dbReference>
<feature type="compositionally biased region" description="Acidic residues" evidence="1">
    <location>
        <begin position="787"/>
        <end position="800"/>
    </location>
</feature>
<evidence type="ECO:0000313" key="3">
    <source>
        <dbReference type="EMBL" id="WAR00379.1"/>
    </source>
</evidence>
<sequence length="800" mass="88574">MGDKGTELEVNMRDLGPEPHEQNNSGLKELIKTLIKKEVHSSLLRRQSSRHSSSISSSSSAFIYTGRRGEDQGLSHSPERGRPILDEMDTITENDVASYSHRSNIRQNHSAPNLMSPQENVDIAPSFHPNISPSNSDSHLGIEGPVNYGKKEGEQVLGKSGDSGDSLNGYASPSEKRQKKDSVASFSSSGFDFGQDTLTRNSSETEVKEIDDDDEASTTEDTERKAVTFGGNVTDSEAAFDQDQNDFEVREDNTKENLEEIEPEVKKRPRQKGPNGLNFDIVSSSVSRVSQVPSKVGAPRKIPYSSLKGKQTKFAWDNRPDFLMNSFTVVEGLKNEHGDEDNRFREEAHEEMLQSGPPYRRMGVLSNGSLIRNGLGQRHRDQVEDAHIQELIQREKDHAHECSDVKSSGVDTVICLDVSDSMQGDNLEKGITAIRQLLDGFENNSIEYDLEENVALVTFGKRNTIVQHLTNDFDRIRKTLECLEVGGPSPLWLGLALALTELNERGGIVDVGQLKAFQELQQLLASKRDVVHGIDCLLVSDNYAKDVLATVSNNRLFPLDCIEYLTQHFRIQEKASEVFRRLRGGSLTFAQVPEDLAKSQLNHLAQSRESPRQSPVREPNPQPTEEDHLSTQNQGARPKQKSLGNPLPQTLSGASQDLMESKLPSDPLSLGSLEGPESLEPIVDEVTAPEFGATIKANPDWVGYQTRHSLTGTVIRMVKVVWSDGTIDKLRYGVGGVYDITLVKNQGGEQAVMSIGALVVRENLVQKQRHQEVTQVANQGPAKTNSDDADVYNDDELFDQ</sequence>
<feature type="region of interest" description="Disordered" evidence="1">
    <location>
        <begin position="1"/>
        <end position="26"/>
    </location>
</feature>
<dbReference type="CDD" id="cd00198">
    <property type="entry name" value="vWFA"/>
    <property type="match status" value="1"/>
</dbReference>
<feature type="compositionally biased region" description="Polar residues" evidence="1">
    <location>
        <begin position="105"/>
        <end position="119"/>
    </location>
</feature>
<keyword evidence="4" id="KW-1185">Reference proteome</keyword>
<feature type="compositionally biased region" description="Low complexity" evidence="1">
    <location>
        <begin position="183"/>
        <end position="196"/>
    </location>
</feature>
<dbReference type="InterPro" id="IPR036465">
    <property type="entry name" value="vWFA_dom_sf"/>
</dbReference>
<proteinExistence type="predicted"/>
<evidence type="ECO:0000256" key="1">
    <source>
        <dbReference type="SAM" id="MobiDB-lite"/>
    </source>
</evidence>
<feature type="compositionally biased region" description="Acidic residues" evidence="1">
    <location>
        <begin position="209"/>
        <end position="220"/>
    </location>
</feature>
<feature type="region of interest" description="Disordered" evidence="1">
    <location>
        <begin position="105"/>
        <end position="278"/>
    </location>
</feature>
<reference evidence="3" key="1">
    <citation type="submission" date="2022-11" db="EMBL/GenBank/DDBJ databases">
        <title>Centuries of genome instability and evolution in soft-shell clam transmissible cancer (bioRxiv).</title>
        <authorList>
            <person name="Hart S.F.M."/>
            <person name="Yonemitsu M.A."/>
            <person name="Giersch R.M."/>
            <person name="Beal B.F."/>
            <person name="Arriagada G."/>
            <person name="Davis B.W."/>
            <person name="Ostrander E.A."/>
            <person name="Goff S.P."/>
            <person name="Metzger M.J."/>
        </authorList>
    </citation>
    <scope>NUCLEOTIDE SEQUENCE</scope>
    <source>
        <strain evidence="3">MELC-2E11</strain>
        <tissue evidence="3">Siphon/mantle</tissue>
    </source>
</reference>
<evidence type="ECO:0000259" key="2">
    <source>
        <dbReference type="SMART" id="SM00327"/>
    </source>
</evidence>
<feature type="compositionally biased region" description="Basic and acidic residues" evidence="1">
    <location>
        <begin position="1"/>
        <end position="21"/>
    </location>
</feature>
<feature type="domain" description="VWFA" evidence="2">
    <location>
        <begin position="409"/>
        <end position="571"/>
    </location>
</feature>
<dbReference type="EMBL" id="CP111014">
    <property type="protein sequence ID" value="WAR00379.1"/>
    <property type="molecule type" value="Genomic_DNA"/>
</dbReference>
<dbReference type="Proteomes" id="UP001164746">
    <property type="component" value="Chromosome 3"/>
</dbReference>
<feature type="region of interest" description="Disordered" evidence="1">
    <location>
        <begin position="600"/>
        <end position="653"/>
    </location>
</feature>
<accession>A0ABY7DWB5</accession>
<dbReference type="SUPFAM" id="SSF53300">
    <property type="entry name" value="vWA-like"/>
    <property type="match status" value="1"/>
</dbReference>
<dbReference type="SMART" id="SM00327">
    <property type="entry name" value="VWA"/>
    <property type="match status" value="1"/>
</dbReference>
<gene>
    <name evidence="3" type="ORF">MAR_024751</name>
</gene>
<feature type="compositionally biased region" description="Polar residues" evidence="1">
    <location>
        <begin position="774"/>
        <end position="784"/>
    </location>
</feature>
<dbReference type="Gene3D" id="3.40.50.410">
    <property type="entry name" value="von Willebrand factor, type A domain"/>
    <property type="match status" value="1"/>
</dbReference>
<feature type="compositionally biased region" description="Basic and acidic residues" evidence="1">
    <location>
        <begin position="67"/>
        <end position="85"/>
    </location>
</feature>
<dbReference type="InterPro" id="IPR002035">
    <property type="entry name" value="VWF_A"/>
</dbReference>
<evidence type="ECO:0000313" key="4">
    <source>
        <dbReference type="Proteomes" id="UP001164746"/>
    </source>
</evidence>
<feature type="region of interest" description="Disordered" evidence="1">
    <location>
        <begin position="66"/>
        <end position="86"/>
    </location>
</feature>